<dbReference type="Proteomes" id="UP001164539">
    <property type="component" value="Chromosome 5"/>
</dbReference>
<dbReference type="EMBL" id="CM051398">
    <property type="protein sequence ID" value="KAJ4718339.1"/>
    <property type="molecule type" value="Genomic_DNA"/>
</dbReference>
<sequence>MKRIDQVQGWLSRVQTIEADVGELQKSQSQEIKNLCLGGYCSKNFKSSYKFGKDVAKRLQLLASLKDEGNFEKVAERVPEDPAVEEPIEPTIIGQESAFDEVWRFISEEQVGIIGLYGTGGVGKTTLLKQINNKFCNEGHDFDLVIWVVVSKDLKLEKIQEEIGKKIGSSVETWGYRSLEDKAREIFNILRRKKFVLFLDDIWEPVNLIKVGVPIPNPNNANKVVFTTRFEEVCGKMEAQKKLRVECLAFKEAWKLFQTKIGDDVLQSHPSIPELAKIVAKECGGLPLALSTIGRAMACKKTPIEWIDAIDLLRSSSAEFSGMDEVYPRLKFSYDRLPSDNVRSCFLYCCLFPEDYSISKRELVDFWIGEGILDGYDGDRAIIRGYSIIGDLVRACLLEEDDGCVKMHDVVRDMALWVTCEIEKEKGIFYVHTGSRLTEVPEIEKWENVRRMSLMYNEIENLVEAPRCPRLETLFMNNNHLRMVSDDFFHHMNSLKVLNFAGNWRLNQVTLLGISKLVTLQYLDLSWVCILELPLELKALVNLKYLNLDYAHKLSKIPRQLISSFSKLQVLKVLHCGLLFEADEDSVLFNDGEFLIDELLCLKLLTVLSISFKSSNVLQNFLRSHKLASCAQTVCLRRLKDSKSLHVSTVTAIKHLHTLYMLDCQELEELKIDCGEQVQSIREVHHRFCNLQKVDLSNCNVLKDLTWLLLAPTLKQIMISSSNNIEVIVSEPKLEEVQRIMGNLIPFEKLEFLKFFRLPNLKSIHWTALPFPCLNAMRVVECPQLKKLPLDSNSAKERKIVITGEEEWWKELQWEDEATQSTFLPCFNSKLYG</sequence>
<evidence type="ECO:0000313" key="2">
    <source>
        <dbReference type="Proteomes" id="UP001164539"/>
    </source>
</evidence>
<keyword evidence="2" id="KW-1185">Reference proteome</keyword>
<accession>A0ACC1Y5Q2</accession>
<comment type="caution">
    <text evidence="1">The sequence shown here is derived from an EMBL/GenBank/DDBJ whole genome shotgun (WGS) entry which is preliminary data.</text>
</comment>
<evidence type="ECO:0000313" key="1">
    <source>
        <dbReference type="EMBL" id="KAJ4718339.1"/>
    </source>
</evidence>
<gene>
    <name evidence="1" type="ORF">OWV82_010032</name>
</gene>
<reference evidence="1 2" key="1">
    <citation type="journal article" date="2023" name="Science">
        <title>Complex scaffold remodeling in plant triterpene biosynthesis.</title>
        <authorList>
            <person name="De La Pena R."/>
            <person name="Hodgson H."/>
            <person name="Liu J.C."/>
            <person name="Stephenson M.J."/>
            <person name="Martin A.C."/>
            <person name="Owen C."/>
            <person name="Harkess A."/>
            <person name="Leebens-Mack J."/>
            <person name="Jimenez L.E."/>
            <person name="Osbourn A."/>
            <person name="Sattely E.S."/>
        </authorList>
    </citation>
    <scope>NUCLEOTIDE SEQUENCE [LARGE SCALE GENOMIC DNA]</scope>
    <source>
        <strain evidence="2">cv. JPN11</strain>
        <tissue evidence="1">Leaf</tissue>
    </source>
</reference>
<protein>
    <submittedName>
        <fullName evidence="1">Disease resistance protein</fullName>
    </submittedName>
</protein>
<organism evidence="1 2">
    <name type="scientific">Melia azedarach</name>
    <name type="common">Chinaberry tree</name>
    <dbReference type="NCBI Taxonomy" id="155640"/>
    <lineage>
        <taxon>Eukaryota</taxon>
        <taxon>Viridiplantae</taxon>
        <taxon>Streptophyta</taxon>
        <taxon>Embryophyta</taxon>
        <taxon>Tracheophyta</taxon>
        <taxon>Spermatophyta</taxon>
        <taxon>Magnoliopsida</taxon>
        <taxon>eudicotyledons</taxon>
        <taxon>Gunneridae</taxon>
        <taxon>Pentapetalae</taxon>
        <taxon>rosids</taxon>
        <taxon>malvids</taxon>
        <taxon>Sapindales</taxon>
        <taxon>Meliaceae</taxon>
        <taxon>Melia</taxon>
    </lineage>
</organism>
<proteinExistence type="predicted"/>
<name>A0ACC1Y5Q2_MELAZ</name>